<dbReference type="OrthoDB" id="8563324at2"/>
<dbReference type="RefSeq" id="WP_106445683.1">
    <property type="nucleotide sequence ID" value="NZ_CP027669.1"/>
</dbReference>
<accession>A0A2S0MXT0</accession>
<dbReference type="Proteomes" id="UP000239326">
    <property type="component" value="Chromosome"/>
</dbReference>
<protein>
    <submittedName>
        <fullName evidence="2">TIGR04348 family glycosyltransferase</fullName>
    </submittedName>
</protein>
<reference evidence="2 3" key="1">
    <citation type="submission" date="2018-03" db="EMBL/GenBank/DDBJ databases">
        <title>Genome sequencing of Simplicispira sp.</title>
        <authorList>
            <person name="Kim S.-J."/>
            <person name="Heo J."/>
            <person name="Kwon S.-W."/>
        </authorList>
    </citation>
    <scope>NUCLEOTIDE SEQUENCE [LARGE SCALE GENOMIC DNA]</scope>
    <source>
        <strain evidence="2 3">SC1-8</strain>
    </source>
</reference>
<gene>
    <name evidence="2" type="ORF">C6571_04785</name>
</gene>
<feature type="domain" description="Glycosyl transferase family 1" evidence="1">
    <location>
        <begin position="135"/>
        <end position="279"/>
    </location>
</feature>
<dbReference type="InterPro" id="IPR027627">
    <property type="entry name" value="Glycosyltransferase_put"/>
</dbReference>
<keyword evidence="2" id="KW-0808">Transferase</keyword>
<dbReference type="AlphaFoldDB" id="A0A2S0MXT0"/>
<keyword evidence="3" id="KW-1185">Reference proteome</keyword>
<evidence type="ECO:0000313" key="2">
    <source>
        <dbReference type="EMBL" id="AVO40692.1"/>
    </source>
</evidence>
<dbReference type="KEGG" id="simp:C6571_04785"/>
<dbReference type="NCBIfam" id="TIGR04348">
    <property type="entry name" value="selenoneine biosynthesis selenosugar synthase SenB"/>
    <property type="match status" value="1"/>
</dbReference>
<dbReference type="Gene3D" id="3.40.50.2000">
    <property type="entry name" value="Glycogen Phosphorylase B"/>
    <property type="match status" value="1"/>
</dbReference>
<sequence length="326" mass="35568">MALPELCLVTPALADANNGNWQTAKRWSRLLADHYRIRITNAWDASSPRADLLVALHARRSAPSIERFARAAPTRPLVVVLTGTDLYRDLATDASAQMSVQLADRLIVLHEKAVLDLPPEVRAKAVVCFQSCSARKRLAKAPNPLRALVVGHLREEKSPRTYFEAARRLAGHPDILLDHVGAPLEEALGQEAAVLAHCVPTYRWLGALSHEATRRRIQRAHVLVHPSRMEGGAHVVMEAVRSGTPVLASRISGNVGMLGADYGGYFDVGDSAALAAWLERCRAEPAILAHLAAQCALRAPLFEPARERATLLALLNELLEKSTDDC</sequence>
<organism evidence="2 3">
    <name type="scientific">Simplicispira suum</name>
    <dbReference type="NCBI Taxonomy" id="2109915"/>
    <lineage>
        <taxon>Bacteria</taxon>
        <taxon>Pseudomonadati</taxon>
        <taxon>Pseudomonadota</taxon>
        <taxon>Betaproteobacteria</taxon>
        <taxon>Burkholderiales</taxon>
        <taxon>Comamonadaceae</taxon>
        <taxon>Simplicispira</taxon>
    </lineage>
</organism>
<name>A0A2S0MXT0_9BURK</name>
<proteinExistence type="predicted"/>
<dbReference type="EMBL" id="CP027669">
    <property type="protein sequence ID" value="AVO40692.1"/>
    <property type="molecule type" value="Genomic_DNA"/>
</dbReference>
<dbReference type="Pfam" id="PF00534">
    <property type="entry name" value="Glycos_transf_1"/>
    <property type="match status" value="1"/>
</dbReference>
<dbReference type="SUPFAM" id="SSF53756">
    <property type="entry name" value="UDP-Glycosyltransferase/glycogen phosphorylase"/>
    <property type="match status" value="1"/>
</dbReference>
<evidence type="ECO:0000259" key="1">
    <source>
        <dbReference type="Pfam" id="PF00534"/>
    </source>
</evidence>
<dbReference type="GO" id="GO:0016757">
    <property type="term" value="F:glycosyltransferase activity"/>
    <property type="evidence" value="ECO:0007669"/>
    <property type="project" value="InterPro"/>
</dbReference>
<dbReference type="CDD" id="cd03801">
    <property type="entry name" value="GT4_PimA-like"/>
    <property type="match status" value="1"/>
</dbReference>
<evidence type="ECO:0000313" key="3">
    <source>
        <dbReference type="Proteomes" id="UP000239326"/>
    </source>
</evidence>
<dbReference type="InterPro" id="IPR001296">
    <property type="entry name" value="Glyco_trans_1"/>
</dbReference>
<dbReference type="PANTHER" id="PTHR46401">
    <property type="entry name" value="GLYCOSYLTRANSFERASE WBBK-RELATED"/>
    <property type="match status" value="1"/>
</dbReference>
<dbReference type="PANTHER" id="PTHR46401:SF8">
    <property type="entry name" value="BLL6006 PROTEIN"/>
    <property type="match status" value="1"/>
</dbReference>